<dbReference type="Pfam" id="PF01326">
    <property type="entry name" value="PPDK_N"/>
    <property type="match status" value="1"/>
</dbReference>
<organism evidence="3 4">
    <name type="scientific">Isoptericola peretonis</name>
    <dbReference type="NCBI Taxonomy" id="2918523"/>
    <lineage>
        <taxon>Bacteria</taxon>
        <taxon>Bacillati</taxon>
        <taxon>Actinomycetota</taxon>
        <taxon>Actinomycetes</taxon>
        <taxon>Micrococcales</taxon>
        <taxon>Promicromonosporaceae</taxon>
        <taxon>Isoptericola</taxon>
    </lineage>
</organism>
<dbReference type="EMBL" id="JALQCY010000003">
    <property type="protein sequence ID" value="MCK9794018.1"/>
    <property type="molecule type" value="Genomic_DNA"/>
</dbReference>
<keyword evidence="4" id="KW-1185">Reference proteome</keyword>
<dbReference type="Gene3D" id="3.30.470.20">
    <property type="entry name" value="ATP-grasp fold, B domain"/>
    <property type="match status" value="1"/>
</dbReference>
<dbReference type="InterPro" id="IPR051549">
    <property type="entry name" value="PEP_Utilizing_Enz"/>
</dbReference>
<dbReference type="PANTHER" id="PTHR43615:SF1">
    <property type="entry name" value="PPDK_N DOMAIN-CONTAINING PROTEIN"/>
    <property type="match status" value="1"/>
</dbReference>
<feature type="domain" description="PEP-utilising enzyme mobile" evidence="1">
    <location>
        <begin position="308"/>
        <end position="378"/>
    </location>
</feature>
<evidence type="ECO:0000313" key="3">
    <source>
        <dbReference type="EMBL" id="MCK9794018.1"/>
    </source>
</evidence>
<dbReference type="Gene3D" id="3.30.1490.20">
    <property type="entry name" value="ATP-grasp fold, A domain"/>
    <property type="match status" value="1"/>
</dbReference>
<name>A0ABT0J3E9_9MICO</name>
<dbReference type="RefSeq" id="WP_416343876.1">
    <property type="nucleotide sequence ID" value="NZ_JALQCY010000003.1"/>
</dbReference>
<gene>
    <name evidence="3" type="ORF">M1843_09700</name>
</gene>
<evidence type="ECO:0000259" key="1">
    <source>
        <dbReference type="Pfam" id="PF00391"/>
    </source>
</evidence>
<evidence type="ECO:0000313" key="4">
    <source>
        <dbReference type="Proteomes" id="UP001651050"/>
    </source>
</evidence>
<accession>A0ABT0J3E9</accession>
<dbReference type="InterPro" id="IPR013815">
    <property type="entry name" value="ATP_grasp_subdomain_1"/>
</dbReference>
<feature type="domain" description="Pyruvate phosphate dikinase AMP/ATP-binding" evidence="2">
    <location>
        <begin position="45"/>
        <end position="262"/>
    </location>
</feature>
<dbReference type="SUPFAM" id="SSF52009">
    <property type="entry name" value="Phosphohistidine domain"/>
    <property type="match status" value="1"/>
</dbReference>
<dbReference type="InterPro" id="IPR036637">
    <property type="entry name" value="Phosphohistidine_dom_sf"/>
</dbReference>
<protein>
    <submittedName>
        <fullName evidence="3">PEP-utilizing enzyme</fullName>
    </submittedName>
</protein>
<dbReference type="PANTHER" id="PTHR43615">
    <property type="entry name" value="PHOSPHOENOLPYRUVATE SYNTHASE-RELATED"/>
    <property type="match status" value="1"/>
</dbReference>
<reference evidence="3 4" key="1">
    <citation type="submission" date="2022-02" db="EMBL/GenBank/DDBJ databases">
        <title>The car tank lid bacteriome: a reservoir of bacteria with potential in bioremediation of fuel.</title>
        <authorList>
            <person name="Vidal-Verdu A."/>
            <person name="Gomez-Martinez D."/>
            <person name="Latorre-Perez A."/>
            <person name="Pereto J."/>
            <person name="Porcar M."/>
        </authorList>
    </citation>
    <scope>NUCLEOTIDE SEQUENCE [LARGE SCALE GENOMIC DNA]</scope>
    <source>
        <strain evidence="3 4">4D.3</strain>
    </source>
</reference>
<sequence>MPLTVPLDRATAAHGGKAAGLGALRRAGLTVPDGFVVPESVTADDLPHAVGQGLAGLLGAAGETGAVAVRSSATDEDGPRASAAGQYETVLGCVGVADVVAGVLACRASAHGPRATAYRAATAAGELCPGVAVVVQPLVDAGAAGVLFTDGGHTVIEASWGLGESVVRGAVEPDRFTVAGGAVVDRRVGTKRTRVDRSASGTATRDVPLPDQARPCLDDATVLRLAALGQQVTDLRGGRQDVEWAVDDDGAVWLLQARPVTAPLPAPRGEHDLAHNAGVVLAGTAGSPGRAAGPPRAVRGPDDFAAVRPGDVLVCRETDPAWTPLFGVAAAVVTETGGLLSHAAIVARELGLPAVLGVPGATDALRGAATITVDGDAGTVTPGG</sequence>
<evidence type="ECO:0000259" key="2">
    <source>
        <dbReference type="Pfam" id="PF01326"/>
    </source>
</evidence>
<dbReference type="SUPFAM" id="SSF56059">
    <property type="entry name" value="Glutathione synthetase ATP-binding domain-like"/>
    <property type="match status" value="1"/>
</dbReference>
<proteinExistence type="predicted"/>
<dbReference type="Gene3D" id="3.50.30.10">
    <property type="entry name" value="Phosphohistidine domain"/>
    <property type="match status" value="1"/>
</dbReference>
<dbReference type="Pfam" id="PF00391">
    <property type="entry name" value="PEP-utilizers"/>
    <property type="match status" value="1"/>
</dbReference>
<comment type="caution">
    <text evidence="3">The sequence shown here is derived from an EMBL/GenBank/DDBJ whole genome shotgun (WGS) entry which is preliminary data.</text>
</comment>
<dbReference type="Proteomes" id="UP001651050">
    <property type="component" value="Unassembled WGS sequence"/>
</dbReference>
<dbReference type="InterPro" id="IPR008279">
    <property type="entry name" value="PEP-util_enz_mobile_dom"/>
</dbReference>
<dbReference type="InterPro" id="IPR002192">
    <property type="entry name" value="PPDK_AMP/ATP-bd"/>
</dbReference>